<dbReference type="Proteomes" id="UP000242367">
    <property type="component" value="Unassembled WGS sequence"/>
</dbReference>
<gene>
    <name evidence="1" type="ORF">BTM25_17730</name>
</gene>
<keyword evidence="2" id="KW-1185">Reference proteome</keyword>
<accession>A0A2P4UQP2</accession>
<protein>
    <submittedName>
        <fullName evidence="1">Uncharacterized protein</fullName>
    </submittedName>
</protein>
<dbReference type="EMBL" id="MTBP01000001">
    <property type="protein sequence ID" value="POM27359.1"/>
    <property type="molecule type" value="Genomic_DNA"/>
</dbReference>
<comment type="caution">
    <text evidence="1">The sequence shown here is derived from an EMBL/GenBank/DDBJ whole genome shotgun (WGS) entry which is preliminary data.</text>
</comment>
<proteinExistence type="predicted"/>
<dbReference type="RefSeq" id="WP_146059010.1">
    <property type="nucleotide sequence ID" value="NZ_MTBP01000001.1"/>
</dbReference>
<sequence>MSSGIAADGRLVLGMPRALGERSIAWAPGKSLGVEPVRTGGGAVESSGSGRKWSGDPIYILVFRQI</sequence>
<name>A0A2P4UQP2_9ACTN</name>
<evidence type="ECO:0000313" key="2">
    <source>
        <dbReference type="Proteomes" id="UP000242367"/>
    </source>
</evidence>
<reference evidence="1 2" key="1">
    <citation type="journal article" date="2017" name="Chemistry">
        <title>Isolation, Biosynthesis and Chemical Modifications of Rubterolones A-F: Rare Tropolone Alkaloids from Actinomadura sp. 5-2.</title>
        <authorList>
            <person name="Guo H."/>
            <person name="Benndorf R."/>
            <person name="Leichnitz D."/>
            <person name="Klassen J.L."/>
            <person name="Vollmers J."/>
            <person name="Gorls H."/>
            <person name="Steinacker M."/>
            <person name="Weigel C."/>
            <person name="Dahse H.M."/>
            <person name="Kaster A.K."/>
            <person name="de Beer Z.W."/>
            <person name="Poulsen M."/>
            <person name="Beemelmanns C."/>
        </authorList>
    </citation>
    <scope>NUCLEOTIDE SEQUENCE [LARGE SCALE GENOMIC DNA]</scope>
    <source>
        <strain evidence="1 2">5-2</strain>
    </source>
</reference>
<organism evidence="1 2">
    <name type="scientific">Actinomadura rubteroloni</name>
    <dbReference type="NCBI Taxonomy" id="1926885"/>
    <lineage>
        <taxon>Bacteria</taxon>
        <taxon>Bacillati</taxon>
        <taxon>Actinomycetota</taxon>
        <taxon>Actinomycetes</taxon>
        <taxon>Streptosporangiales</taxon>
        <taxon>Thermomonosporaceae</taxon>
        <taxon>Actinomadura</taxon>
    </lineage>
</organism>
<evidence type="ECO:0000313" key="1">
    <source>
        <dbReference type="EMBL" id="POM27359.1"/>
    </source>
</evidence>
<dbReference type="AlphaFoldDB" id="A0A2P4UQP2"/>